<proteinExistence type="predicted"/>
<protein>
    <recommendedName>
        <fullName evidence="3">Lipoprotein</fullName>
    </recommendedName>
</protein>
<evidence type="ECO:0000313" key="1">
    <source>
        <dbReference type="EMBL" id="SEG17342.1"/>
    </source>
</evidence>
<organism evidence="1 2">
    <name type="scientific">Parabacteroides chinchillae</name>
    <dbReference type="NCBI Taxonomy" id="871327"/>
    <lineage>
        <taxon>Bacteria</taxon>
        <taxon>Pseudomonadati</taxon>
        <taxon>Bacteroidota</taxon>
        <taxon>Bacteroidia</taxon>
        <taxon>Bacteroidales</taxon>
        <taxon>Tannerellaceae</taxon>
        <taxon>Parabacteroides</taxon>
    </lineage>
</organism>
<name>A0A8G2F583_9BACT</name>
<dbReference type="RefSeq" id="WP_103984090.1">
    <property type="nucleotide sequence ID" value="NZ_FNVS01000018.1"/>
</dbReference>
<evidence type="ECO:0000313" key="2">
    <source>
        <dbReference type="Proteomes" id="UP000236725"/>
    </source>
</evidence>
<reference evidence="1 2" key="1">
    <citation type="submission" date="2016-10" db="EMBL/GenBank/DDBJ databases">
        <authorList>
            <person name="Varghese N."/>
            <person name="Submissions S."/>
        </authorList>
    </citation>
    <scope>NUCLEOTIDE SEQUENCE [LARGE SCALE GENOMIC DNA]</scope>
    <source>
        <strain evidence="1 2">DSM 29073</strain>
    </source>
</reference>
<gene>
    <name evidence="1" type="ORF">SAMN05444001_11825</name>
</gene>
<keyword evidence="2" id="KW-1185">Reference proteome</keyword>
<comment type="caution">
    <text evidence="1">The sequence shown here is derived from an EMBL/GenBank/DDBJ whole genome shotgun (WGS) entry which is preliminary data.</text>
</comment>
<accession>A0A8G2F583</accession>
<dbReference type="PROSITE" id="PS51257">
    <property type="entry name" value="PROKAR_LIPOPROTEIN"/>
    <property type="match status" value="1"/>
</dbReference>
<dbReference type="Proteomes" id="UP000236725">
    <property type="component" value="Unassembled WGS sequence"/>
</dbReference>
<evidence type="ECO:0008006" key="3">
    <source>
        <dbReference type="Google" id="ProtNLM"/>
    </source>
</evidence>
<dbReference type="AlphaFoldDB" id="A0A8G2F583"/>
<dbReference type="EMBL" id="FNVS01000018">
    <property type="protein sequence ID" value="SEG17342.1"/>
    <property type="molecule type" value="Genomic_DNA"/>
</dbReference>
<sequence>MKNKLFFFVAVVLLLSLSGCSSYYYSILSSNDRVGIRSDLGDFVQETDTVVVSYSFNGENAPVSIIIYNKLDEPLFVDWTRSALIIDDIATVYQDKKVLVEGETESVSHGESYRWNSRITENVATSRGSFAGSVFLPKGVDFIPPKSKIENIPLNLPGIPFDKILKEEYVKENITTNDLSVVSVRTKEFTESDSPLCFRSYLTLYTDDHNGKQRKYMFFERNFYISKLIKAGNVPPSDFSEQQQLSGDFSYARKVKGAGVGIAVGAVALGVASVVVGVALGPGDESFNIEF</sequence>